<sequence length="59" mass="6652">MPKVFSCFHPELSTLTSKAPHASKISGTLSYTHKTSRIQNIESVGSLQNLIVRRNWQPK</sequence>
<evidence type="ECO:0000313" key="1">
    <source>
        <dbReference type="EMBL" id="JAD86702.1"/>
    </source>
</evidence>
<dbReference type="AlphaFoldDB" id="A0A0A9DSF8"/>
<name>A0A0A9DSF8_ARUDO</name>
<reference evidence="1" key="1">
    <citation type="submission" date="2014-09" db="EMBL/GenBank/DDBJ databases">
        <authorList>
            <person name="Magalhaes I.L.F."/>
            <person name="Oliveira U."/>
            <person name="Santos F.R."/>
            <person name="Vidigal T.H.D.A."/>
            <person name="Brescovit A.D."/>
            <person name="Santos A.J."/>
        </authorList>
    </citation>
    <scope>NUCLEOTIDE SEQUENCE</scope>
    <source>
        <tissue evidence="1">Shoot tissue taken approximately 20 cm above the soil surface</tissue>
    </source>
</reference>
<protein>
    <submittedName>
        <fullName evidence="1">Uncharacterized protein</fullName>
    </submittedName>
</protein>
<accession>A0A0A9DSF8</accession>
<dbReference type="EMBL" id="GBRH01211193">
    <property type="protein sequence ID" value="JAD86702.1"/>
    <property type="molecule type" value="Transcribed_RNA"/>
</dbReference>
<organism evidence="1">
    <name type="scientific">Arundo donax</name>
    <name type="common">Giant reed</name>
    <name type="synonym">Donax arundinaceus</name>
    <dbReference type="NCBI Taxonomy" id="35708"/>
    <lineage>
        <taxon>Eukaryota</taxon>
        <taxon>Viridiplantae</taxon>
        <taxon>Streptophyta</taxon>
        <taxon>Embryophyta</taxon>
        <taxon>Tracheophyta</taxon>
        <taxon>Spermatophyta</taxon>
        <taxon>Magnoliopsida</taxon>
        <taxon>Liliopsida</taxon>
        <taxon>Poales</taxon>
        <taxon>Poaceae</taxon>
        <taxon>PACMAD clade</taxon>
        <taxon>Arundinoideae</taxon>
        <taxon>Arundineae</taxon>
        <taxon>Arundo</taxon>
    </lineage>
</organism>
<proteinExistence type="predicted"/>
<reference evidence="1" key="2">
    <citation type="journal article" date="2015" name="Data Brief">
        <title>Shoot transcriptome of the giant reed, Arundo donax.</title>
        <authorList>
            <person name="Barrero R.A."/>
            <person name="Guerrero F.D."/>
            <person name="Moolhuijzen P."/>
            <person name="Goolsby J.A."/>
            <person name="Tidwell J."/>
            <person name="Bellgard S.E."/>
            <person name="Bellgard M.I."/>
        </authorList>
    </citation>
    <scope>NUCLEOTIDE SEQUENCE</scope>
    <source>
        <tissue evidence="1">Shoot tissue taken approximately 20 cm above the soil surface</tissue>
    </source>
</reference>